<comment type="similarity">
    <text evidence="7">Belongs to the anthrone oxygenase family.</text>
</comment>
<keyword evidence="5" id="KW-0503">Monooxygenase</keyword>
<evidence type="ECO:0000256" key="1">
    <source>
        <dbReference type="ARBA" id="ARBA00004141"/>
    </source>
</evidence>
<keyword evidence="10" id="KW-1185">Reference proteome</keyword>
<dbReference type="EMBL" id="MU853294">
    <property type="protein sequence ID" value="KAK4118007.1"/>
    <property type="molecule type" value="Genomic_DNA"/>
</dbReference>
<evidence type="ECO:0000313" key="9">
    <source>
        <dbReference type="EMBL" id="KAK4118007.1"/>
    </source>
</evidence>
<dbReference type="GeneID" id="87826523"/>
<keyword evidence="4" id="KW-0560">Oxidoreductase</keyword>
<dbReference type="PANTHER" id="PTHR35042">
    <property type="entry name" value="ANTHRONE OXYGENASE ENCC"/>
    <property type="match status" value="1"/>
</dbReference>
<feature type="transmembrane region" description="Helical" evidence="8">
    <location>
        <begin position="20"/>
        <end position="42"/>
    </location>
</feature>
<evidence type="ECO:0000256" key="4">
    <source>
        <dbReference type="ARBA" id="ARBA00023002"/>
    </source>
</evidence>
<organism evidence="9 10">
    <name type="scientific">Parathielavia appendiculata</name>
    <dbReference type="NCBI Taxonomy" id="2587402"/>
    <lineage>
        <taxon>Eukaryota</taxon>
        <taxon>Fungi</taxon>
        <taxon>Dikarya</taxon>
        <taxon>Ascomycota</taxon>
        <taxon>Pezizomycotina</taxon>
        <taxon>Sordariomycetes</taxon>
        <taxon>Sordariomycetidae</taxon>
        <taxon>Sordariales</taxon>
        <taxon>Chaetomiaceae</taxon>
        <taxon>Parathielavia</taxon>
    </lineage>
</organism>
<protein>
    <submittedName>
        <fullName evidence="9">DUF1772-domain-containing protein</fullName>
    </submittedName>
</protein>
<evidence type="ECO:0000256" key="2">
    <source>
        <dbReference type="ARBA" id="ARBA00022692"/>
    </source>
</evidence>
<gene>
    <name evidence="9" type="ORF">N657DRAFT_584411</name>
</gene>
<sequence length="170" mass="18149">MATKEHRSGPSDVRLQATAVVSGTFLAGAMTGLSLIAIPVLVDINPDPAHLVRQWARLYGYGIQYIPAGAIGTTLFYGLAATTNARSGRPWRIYVLAAAATMSIVPFTWIVMAPTNNLLFGLNSMAGGAKDLAEVHGLIWKWRWLHVVRSLPPLLGAVLGLTGTLEEVSA</sequence>
<feature type="transmembrane region" description="Helical" evidence="8">
    <location>
        <begin position="62"/>
        <end position="81"/>
    </location>
</feature>
<proteinExistence type="inferred from homology"/>
<dbReference type="GO" id="GO:0016020">
    <property type="term" value="C:membrane"/>
    <property type="evidence" value="ECO:0007669"/>
    <property type="project" value="UniProtKB-SubCell"/>
</dbReference>
<dbReference type="GO" id="GO:0004497">
    <property type="term" value="F:monooxygenase activity"/>
    <property type="evidence" value="ECO:0007669"/>
    <property type="project" value="UniProtKB-KW"/>
</dbReference>
<feature type="transmembrane region" description="Helical" evidence="8">
    <location>
        <begin position="93"/>
        <end position="112"/>
    </location>
</feature>
<keyword evidence="3 8" id="KW-1133">Transmembrane helix</keyword>
<dbReference type="InterPro" id="IPR013901">
    <property type="entry name" value="Anthrone_oxy"/>
</dbReference>
<evidence type="ECO:0000256" key="5">
    <source>
        <dbReference type="ARBA" id="ARBA00023033"/>
    </source>
</evidence>
<comment type="caution">
    <text evidence="9">The sequence shown here is derived from an EMBL/GenBank/DDBJ whole genome shotgun (WGS) entry which is preliminary data.</text>
</comment>
<keyword evidence="2 8" id="KW-0812">Transmembrane</keyword>
<reference evidence="9" key="1">
    <citation type="journal article" date="2023" name="Mol. Phylogenet. Evol.">
        <title>Genome-scale phylogeny and comparative genomics of the fungal order Sordariales.</title>
        <authorList>
            <person name="Hensen N."/>
            <person name="Bonometti L."/>
            <person name="Westerberg I."/>
            <person name="Brannstrom I.O."/>
            <person name="Guillou S."/>
            <person name="Cros-Aarteil S."/>
            <person name="Calhoun S."/>
            <person name="Haridas S."/>
            <person name="Kuo A."/>
            <person name="Mondo S."/>
            <person name="Pangilinan J."/>
            <person name="Riley R."/>
            <person name="LaButti K."/>
            <person name="Andreopoulos B."/>
            <person name="Lipzen A."/>
            <person name="Chen C."/>
            <person name="Yan M."/>
            <person name="Daum C."/>
            <person name="Ng V."/>
            <person name="Clum A."/>
            <person name="Steindorff A."/>
            <person name="Ohm R.A."/>
            <person name="Martin F."/>
            <person name="Silar P."/>
            <person name="Natvig D.O."/>
            <person name="Lalanne C."/>
            <person name="Gautier V."/>
            <person name="Ament-Velasquez S.L."/>
            <person name="Kruys A."/>
            <person name="Hutchinson M.I."/>
            <person name="Powell A.J."/>
            <person name="Barry K."/>
            <person name="Miller A.N."/>
            <person name="Grigoriev I.V."/>
            <person name="Debuchy R."/>
            <person name="Gladieux P."/>
            <person name="Hiltunen Thoren M."/>
            <person name="Johannesson H."/>
        </authorList>
    </citation>
    <scope>NUCLEOTIDE SEQUENCE</scope>
    <source>
        <strain evidence="9">CBS 731.68</strain>
    </source>
</reference>
<evidence type="ECO:0000256" key="6">
    <source>
        <dbReference type="ARBA" id="ARBA00023136"/>
    </source>
</evidence>
<name>A0AAN6TNZ3_9PEZI</name>
<accession>A0AAN6TNZ3</accession>
<comment type="subcellular location">
    <subcellularLocation>
        <location evidence="1">Membrane</location>
        <topology evidence="1">Multi-pass membrane protein</topology>
    </subcellularLocation>
</comment>
<dbReference type="RefSeq" id="XP_062641780.1">
    <property type="nucleotide sequence ID" value="XM_062789753.1"/>
</dbReference>
<evidence type="ECO:0000256" key="7">
    <source>
        <dbReference type="ARBA" id="ARBA00034313"/>
    </source>
</evidence>
<reference evidence="9" key="2">
    <citation type="submission" date="2023-05" db="EMBL/GenBank/DDBJ databases">
        <authorList>
            <consortium name="Lawrence Berkeley National Laboratory"/>
            <person name="Steindorff A."/>
            <person name="Hensen N."/>
            <person name="Bonometti L."/>
            <person name="Westerberg I."/>
            <person name="Brannstrom I.O."/>
            <person name="Guillou S."/>
            <person name="Cros-Aarteil S."/>
            <person name="Calhoun S."/>
            <person name="Haridas S."/>
            <person name="Kuo A."/>
            <person name="Mondo S."/>
            <person name="Pangilinan J."/>
            <person name="Riley R."/>
            <person name="Labutti K."/>
            <person name="Andreopoulos B."/>
            <person name="Lipzen A."/>
            <person name="Chen C."/>
            <person name="Yanf M."/>
            <person name="Daum C."/>
            <person name="Ng V."/>
            <person name="Clum A."/>
            <person name="Ohm R."/>
            <person name="Martin F."/>
            <person name="Silar P."/>
            <person name="Natvig D."/>
            <person name="Lalanne C."/>
            <person name="Gautier V."/>
            <person name="Ament-Velasquez S.L."/>
            <person name="Kruys A."/>
            <person name="Hutchinson M.I."/>
            <person name="Powell A.J."/>
            <person name="Barry K."/>
            <person name="Miller A.N."/>
            <person name="Grigoriev I.V."/>
            <person name="Debuchy R."/>
            <person name="Gladieux P."/>
            <person name="Thoren M.H."/>
            <person name="Johannesson H."/>
        </authorList>
    </citation>
    <scope>NUCLEOTIDE SEQUENCE</scope>
    <source>
        <strain evidence="9">CBS 731.68</strain>
    </source>
</reference>
<evidence type="ECO:0000256" key="3">
    <source>
        <dbReference type="ARBA" id="ARBA00022989"/>
    </source>
</evidence>
<dbReference type="PANTHER" id="PTHR35042:SF3">
    <property type="entry name" value="ANTHRONE OXYGENASE-RELATED"/>
    <property type="match status" value="1"/>
</dbReference>
<evidence type="ECO:0000256" key="8">
    <source>
        <dbReference type="SAM" id="Phobius"/>
    </source>
</evidence>
<dbReference type="AlphaFoldDB" id="A0AAN6TNZ3"/>
<evidence type="ECO:0000313" key="10">
    <source>
        <dbReference type="Proteomes" id="UP001302602"/>
    </source>
</evidence>
<dbReference type="Pfam" id="PF08592">
    <property type="entry name" value="Anthrone_oxy"/>
    <property type="match status" value="1"/>
</dbReference>
<keyword evidence="6 8" id="KW-0472">Membrane</keyword>
<dbReference type="Proteomes" id="UP001302602">
    <property type="component" value="Unassembled WGS sequence"/>
</dbReference>